<evidence type="ECO:0000313" key="6">
    <source>
        <dbReference type="EMBL" id="MFD2616450.1"/>
    </source>
</evidence>
<dbReference type="PIRSF" id="PIRSF000106">
    <property type="entry name" value="ME"/>
    <property type="match status" value="1"/>
</dbReference>
<dbReference type="NCBIfam" id="NF010052">
    <property type="entry name" value="PRK13529.1"/>
    <property type="match status" value="1"/>
</dbReference>
<dbReference type="EC" id="1.1.1.38" evidence="6"/>
<evidence type="ECO:0000256" key="3">
    <source>
        <dbReference type="RuleBase" id="RU003427"/>
    </source>
</evidence>
<dbReference type="Proteomes" id="UP001597458">
    <property type="component" value="Unassembled WGS sequence"/>
</dbReference>
<dbReference type="GO" id="GO:0016491">
    <property type="term" value="F:oxidoreductase activity"/>
    <property type="evidence" value="ECO:0007669"/>
    <property type="project" value="UniProtKB-KW"/>
</dbReference>
<dbReference type="Pfam" id="PF03949">
    <property type="entry name" value="Malic_M"/>
    <property type="match status" value="1"/>
</dbReference>
<dbReference type="InterPro" id="IPR037062">
    <property type="entry name" value="Malic_N_dom_sf"/>
</dbReference>
<dbReference type="SUPFAM" id="SSF51735">
    <property type="entry name" value="NAD(P)-binding Rossmann-fold domains"/>
    <property type="match status" value="1"/>
</dbReference>
<dbReference type="SUPFAM" id="SSF53223">
    <property type="entry name" value="Aminoacid dehydrogenase-like, N-terminal domain"/>
    <property type="match status" value="1"/>
</dbReference>
<dbReference type="InterPro" id="IPR036291">
    <property type="entry name" value="NAD(P)-bd_dom_sf"/>
</dbReference>
<evidence type="ECO:0000259" key="4">
    <source>
        <dbReference type="SMART" id="SM00919"/>
    </source>
</evidence>
<comment type="caution">
    <text evidence="6">The sequence shown here is derived from an EMBL/GenBank/DDBJ whole genome shotgun (WGS) entry which is preliminary data.</text>
</comment>
<dbReference type="InterPro" id="IPR001891">
    <property type="entry name" value="Malic_OxRdtase"/>
</dbReference>
<accession>A0ABW5PNL4</accession>
<dbReference type="SMART" id="SM01274">
    <property type="entry name" value="malic"/>
    <property type="match status" value="1"/>
</dbReference>
<dbReference type="InterPro" id="IPR012302">
    <property type="entry name" value="Malic_NAD-bd"/>
</dbReference>
<keyword evidence="6" id="KW-0560">Oxidoreductase</keyword>
<feature type="domain" description="Malic enzyme NAD-binding" evidence="4">
    <location>
        <begin position="260"/>
        <end position="516"/>
    </location>
</feature>
<feature type="domain" description="Malic enzyme N-terminal" evidence="5">
    <location>
        <begin position="67"/>
        <end position="250"/>
    </location>
</feature>
<dbReference type="SMART" id="SM00919">
    <property type="entry name" value="Malic_M"/>
    <property type="match status" value="1"/>
</dbReference>
<dbReference type="Gene3D" id="3.40.50.720">
    <property type="entry name" value="NAD(P)-binding Rossmann-like Domain"/>
    <property type="match status" value="1"/>
</dbReference>
<dbReference type="InterPro" id="IPR012301">
    <property type="entry name" value="Malic_N_dom"/>
</dbReference>
<evidence type="ECO:0000259" key="5">
    <source>
        <dbReference type="SMART" id="SM01274"/>
    </source>
</evidence>
<dbReference type="PANTHER" id="PTHR23406">
    <property type="entry name" value="MALIC ENZYME-RELATED"/>
    <property type="match status" value="1"/>
</dbReference>
<evidence type="ECO:0000256" key="1">
    <source>
        <dbReference type="ARBA" id="ARBA00008785"/>
    </source>
</evidence>
<dbReference type="InterPro" id="IPR046346">
    <property type="entry name" value="Aminoacid_DH-like_N_sf"/>
</dbReference>
<gene>
    <name evidence="6" type="ORF">ACFSTF_03855</name>
</gene>
<organism evidence="6 7">
    <name type="scientific">Terrilactibacillus laevilacticus</name>
    <dbReference type="NCBI Taxonomy" id="1380157"/>
    <lineage>
        <taxon>Bacteria</taxon>
        <taxon>Bacillati</taxon>
        <taxon>Bacillota</taxon>
        <taxon>Bacilli</taxon>
        <taxon>Bacillales</taxon>
        <taxon>Bacillaceae</taxon>
        <taxon>Terrilactibacillus</taxon>
    </lineage>
</organism>
<name>A0ABW5PNL4_9BACI</name>
<keyword evidence="3" id="KW-0479">Metal-binding</keyword>
<keyword evidence="7" id="KW-1185">Reference proteome</keyword>
<evidence type="ECO:0000256" key="2">
    <source>
        <dbReference type="ARBA" id="ARBA00023027"/>
    </source>
</evidence>
<dbReference type="Pfam" id="PF00390">
    <property type="entry name" value="malic"/>
    <property type="match status" value="1"/>
</dbReference>
<dbReference type="Gene3D" id="3.40.50.10380">
    <property type="entry name" value="Malic enzyme, N-terminal domain"/>
    <property type="match status" value="1"/>
</dbReference>
<dbReference type="RefSeq" id="WP_141189870.1">
    <property type="nucleotide sequence ID" value="NZ_JBHUMR010000007.1"/>
</dbReference>
<evidence type="ECO:0000313" key="7">
    <source>
        <dbReference type="Proteomes" id="UP001597458"/>
    </source>
</evidence>
<sequence>MEGKYLLSDPLYNKGTGFTEEERVKYKLQGLLPPVIQTIEEQANQIYDQIQQKADNMEKHLFLMQIYDTNRTLFYYVVSKHISEFLPIIYTPTIGDAVMQYNQTYTTPKDAVFLSINRPEDIHQALLNAVSEPNDIDIIIVTDGEGILGIGDWGVNGVNISVGKLAVYTAASGIDPSHILPVVLDVGTNNDTLLNDPHYLGNRHKRIEGEQYDAFIELFVHEVQEVFPKALLHWEDFGRSNAARILEKYNDRICTFNDDIQGTGIMMVAAALATIKVSHIPLQDQRILIFGAGTAGIGIAEQLVEEIVRSTDLSEAEAIKQFYMVDRHGLVIDIMEGLTTGQVKFAQSSEKFDGKTVSNLYHIVKEVKPTMLIGASGVSGAFTEEVVKEMAKHTERPAIFPISNPTRLAEAKANDLIRWTDGKALVVTGSPSAPVEYNGVFYKIGQANNALLYPGLGFGIAIAKATRVTANMLSAAAHAVADVIDVSKPGAPMLPSVRRLNETSKLVAKAVVKETLREGHHQVEIDDIDEAINQAIWTPEYKAL</sequence>
<dbReference type="EMBL" id="JBHUMR010000007">
    <property type="protein sequence ID" value="MFD2616450.1"/>
    <property type="molecule type" value="Genomic_DNA"/>
</dbReference>
<keyword evidence="2" id="KW-0520">NAD</keyword>
<reference evidence="7" key="1">
    <citation type="journal article" date="2019" name="Int. J. Syst. Evol. Microbiol.">
        <title>The Global Catalogue of Microorganisms (GCM) 10K type strain sequencing project: providing services to taxonomists for standard genome sequencing and annotation.</title>
        <authorList>
            <consortium name="The Broad Institute Genomics Platform"/>
            <consortium name="The Broad Institute Genome Sequencing Center for Infectious Disease"/>
            <person name="Wu L."/>
            <person name="Ma J."/>
        </authorList>
    </citation>
    <scope>NUCLEOTIDE SEQUENCE [LARGE SCALE GENOMIC DNA]</scope>
    <source>
        <strain evidence="7">TISTR 2241</strain>
    </source>
</reference>
<dbReference type="PRINTS" id="PR00072">
    <property type="entry name" value="MALOXRDTASE"/>
</dbReference>
<protein>
    <submittedName>
        <fullName evidence="6">NAD-dependent malic enzyme</fullName>
        <ecNumber evidence="6">1.1.1.38</ecNumber>
    </submittedName>
</protein>
<dbReference type="PANTHER" id="PTHR23406:SF34">
    <property type="entry name" value="NAD-DEPENDENT MALIC ENZYME, MITOCHONDRIAL"/>
    <property type="match status" value="1"/>
</dbReference>
<comment type="similarity">
    <text evidence="1 3">Belongs to the malic enzymes family.</text>
</comment>
<proteinExistence type="inferred from homology"/>